<keyword evidence="4" id="KW-0540">Nuclease</keyword>
<dbReference type="PANTHER" id="PTHR10642">
    <property type="entry name" value="RIBONUCLEASE H1"/>
    <property type="match status" value="1"/>
</dbReference>
<comment type="similarity">
    <text evidence="2">Belongs to the RNase H family.</text>
</comment>
<proteinExistence type="inferred from homology"/>
<dbReference type="PANTHER" id="PTHR10642:SF26">
    <property type="entry name" value="RIBONUCLEASE H1"/>
    <property type="match status" value="1"/>
</dbReference>
<dbReference type="EC" id="3.1.26.4" evidence="3"/>
<organism evidence="10 11">
    <name type="scientific">Botrytis tulipae</name>
    <dbReference type="NCBI Taxonomy" id="87230"/>
    <lineage>
        <taxon>Eukaryota</taxon>
        <taxon>Fungi</taxon>
        <taxon>Dikarya</taxon>
        <taxon>Ascomycota</taxon>
        <taxon>Pezizomycotina</taxon>
        <taxon>Leotiomycetes</taxon>
        <taxon>Helotiales</taxon>
        <taxon>Sclerotiniaceae</taxon>
        <taxon>Botrytis</taxon>
    </lineage>
</organism>
<evidence type="ECO:0000313" key="11">
    <source>
        <dbReference type="Proteomes" id="UP000297777"/>
    </source>
</evidence>
<dbReference type="GO" id="GO:0004523">
    <property type="term" value="F:RNA-DNA hybrid ribonuclease activity"/>
    <property type="evidence" value="ECO:0007669"/>
    <property type="project" value="UniProtKB-EC"/>
</dbReference>
<accession>A0A4Z1F1U7</accession>
<dbReference type="EMBL" id="PQXH01000017">
    <property type="protein sequence ID" value="TGO17478.1"/>
    <property type="molecule type" value="Genomic_DNA"/>
</dbReference>
<dbReference type="Pfam" id="PF00075">
    <property type="entry name" value="RNase_H"/>
    <property type="match status" value="1"/>
</dbReference>
<evidence type="ECO:0000256" key="5">
    <source>
        <dbReference type="ARBA" id="ARBA00022723"/>
    </source>
</evidence>
<keyword evidence="6" id="KW-0255">Endonuclease</keyword>
<evidence type="ECO:0000256" key="4">
    <source>
        <dbReference type="ARBA" id="ARBA00022722"/>
    </source>
</evidence>
<evidence type="ECO:0000256" key="1">
    <source>
        <dbReference type="ARBA" id="ARBA00000077"/>
    </source>
</evidence>
<keyword evidence="11" id="KW-1185">Reference proteome</keyword>
<keyword evidence="5" id="KW-0479">Metal-binding</keyword>
<dbReference type="GO" id="GO:0043137">
    <property type="term" value="P:DNA replication, removal of RNA primer"/>
    <property type="evidence" value="ECO:0007669"/>
    <property type="project" value="TreeGrafter"/>
</dbReference>
<name>A0A4Z1F1U7_9HELO</name>
<sequence length="426" mass="47778">METTVLVEKTVLNPRQAFYSSAVSIYKNGSSVTVNFTSQINEIPVEYKLLGRTLEEGIRGMKFLPTEALVDMRQTQAVFHRLVILLFISPSLEEHPVSSYYSHSNQVADFVMASGWVPDMNPTELSDGTLVCGAHHQIICIICCCDYSFMQDLQEEENSDSASLSDVRSDDEDPETLEHPEYQVFDPQEAFTVFTRPGMNGFNGALEPNLDSGPMPTITKFCPPFSSDTPSTLFRPAHRFIRRTNPNEILLYTDGSCLSNGLVSPRAGCGFVISPHHKINFRLENTGPTGEIHRQTSNRAELRAVVAALEYRAWQGDNFGSWTRIVIATDSEYVSLGATERINGWAQRGWRTSAGTEVKNLDLWRRLVYCIKKVNTPMNFSENGRGVAVAFWKIPREWNGEADAEAKRGADLEEVQEFRVLNGIMV</sequence>
<gene>
    <name evidence="10" type="ORF">BTUL_0017g00590</name>
</gene>
<comment type="catalytic activity">
    <reaction evidence="1">
        <text>Endonucleolytic cleavage to 5'-phosphomonoester.</text>
        <dbReference type="EC" id="3.1.26.4"/>
    </reaction>
</comment>
<evidence type="ECO:0000256" key="7">
    <source>
        <dbReference type="ARBA" id="ARBA00022801"/>
    </source>
</evidence>
<dbReference type="InterPro" id="IPR036397">
    <property type="entry name" value="RNaseH_sf"/>
</dbReference>
<protein>
    <recommendedName>
        <fullName evidence="3">ribonuclease H</fullName>
        <ecNumber evidence="3">3.1.26.4</ecNumber>
    </recommendedName>
</protein>
<dbReference type="InterPro" id="IPR012337">
    <property type="entry name" value="RNaseH-like_sf"/>
</dbReference>
<dbReference type="Proteomes" id="UP000297777">
    <property type="component" value="Unassembled WGS sequence"/>
</dbReference>
<dbReference type="InterPro" id="IPR050092">
    <property type="entry name" value="RNase_H"/>
</dbReference>
<dbReference type="Gene3D" id="3.30.420.10">
    <property type="entry name" value="Ribonuclease H-like superfamily/Ribonuclease H"/>
    <property type="match status" value="1"/>
</dbReference>
<evidence type="ECO:0000256" key="8">
    <source>
        <dbReference type="SAM" id="MobiDB-lite"/>
    </source>
</evidence>
<keyword evidence="7" id="KW-0378">Hydrolase</keyword>
<dbReference type="GO" id="GO:0003676">
    <property type="term" value="F:nucleic acid binding"/>
    <property type="evidence" value="ECO:0007669"/>
    <property type="project" value="InterPro"/>
</dbReference>
<evidence type="ECO:0000256" key="6">
    <source>
        <dbReference type="ARBA" id="ARBA00022759"/>
    </source>
</evidence>
<feature type="domain" description="RNase H type-1" evidence="9">
    <location>
        <begin position="245"/>
        <end position="411"/>
    </location>
</feature>
<comment type="caution">
    <text evidence="10">The sequence shown here is derived from an EMBL/GenBank/DDBJ whole genome shotgun (WGS) entry which is preliminary data.</text>
</comment>
<dbReference type="SUPFAM" id="SSF53098">
    <property type="entry name" value="Ribonuclease H-like"/>
    <property type="match status" value="1"/>
</dbReference>
<feature type="region of interest" description="Disordered" evidence="8">
    <location>
        <begin position="158"/>
        <end position="178"/>
    </location>
</feature>
<reference evidence="10 11" key="1">
    <citation type="submission" date="2017-12" db="EMBL/GenBank/DDBJ databases">
        <title>Comparative genomics of Botrytis spp.</title>
        <authorList>
            <person name="Valero-Jimenez C.A."/>
            <person name="Tapia P."/>
            <person name="Veloso J."/>
            <person name="Silva-Moreno E."/>
            <person name="Staats M."/>
            <person name="Valdes J.H."/>
            <person name="Van Kan J.A.L."/>
        </authorList>
    </citation>
    <scope>NUCLEOTIDE SEQUENCE [LARGE SCALE GENOMIC DNA]</scope>
    <source>
        <strain evidence="10 11">Bt9001</strain>
    </source>
</reference>
<dbReference type="AlphaFoldDB" id="A0A4Z1F1U7"/>
<dbReference type="PROSITE" id="PS50879">
    <property type="entry name" value="RNASE_H_1"/>
    <property type="match status" value="1"/>
</dbReference>
<dbReference type="CDD" id="cd13934">
    <property type="entry name" value="RNase_H_Dikarya_like"/>
    <property type="match status" value="1"/>
</dbReference>
<dbReference type="OrthoDB" id="407198at2759"/>
<evidence type="ECO:0000256" key="2">
    <source>
        <dbReference type="ARBA" id="ARBA00005300"/>
    </source>
</evidence>
<dbReference type="InterPro" id="IPR002156">
    <property type="entry name" value="RNaseH_domain"/>
</dbReference>
<evidence type="ECO:0000256" key="3">
    <source>
        <dbReference type="ARBA" id="ARBA00012180"/>
    </source>
</evidence>
<evidence type="ECO:0000259" key="9">
    <source>
        <dbReference type="PROSITE" id="PS50879"/>
    </source>
</evidence>
<evidence type="ECO:0000313" key="10">
    <source>
        <dbReference type="EMBL" id="TGO17478.1"/>
    </source>
</evidence>
<dbReference type="GO" id="GO:0046872">
    <property type="term" value="F:metal ion binding"/>
    <property type="evidence" value="ECO:0007669"/>
    <property type="project" value="UniProtKB-KW"/>
</dbReference>